<dbReference type="Proteomes" id="UP000196536">
    <property type="component" value="Unassembled WGS sequence"/>
</dbReference>
<gene>
    <name evidence="1" type="ORF">CAP51_03935</name>
</gene>
<sequence>MSSTGGTKIYCPICKKIKVCKAIPVTYITYDTKDYTQQMQIIGHPDIQFFQRGRMCTSCNHEFITAEIEYDFLNELCELRSALRKIKENAREYSTQTEVAQKTLKNLQISLEVLSALE</sequence>
<dbReference type="RefSeq" id="WP_087619436.1">
    <property type="nucleotide sequence ID" value="NZ_NEXX01000001.1"/>
</dbReference>
<comment type="caution">
    <text evidence="1">The sequence shown here is derived from an EMBL/GenBank/DDBJ whole genome shotgun (WGS) entry which is preliminary data.</text>
</comment>
<reference evidence="1 2" key="1">
    <citation type="submission" date="2017-05" db="EMBL/GenBank/DDBJ databases">
        <title>Acinetobacter populi ANC 5415 (= PBJ7), whole genome shotgun sequencing project.</title>
        <authorList>
            <person name="Nemec A."/>
            <person name="Radolfova-Krizova L."/>
        </authorList>
    </citation>
    <scope>NUCLEOTIDE SEQUENCE [LARGE SCALE GENOMIC DNA]</scope>
    <source>
        <strain evidence="1 2">PBJ7</strain>
    </source>
</reference>
<name>A0A1Z9Z2T4_9GAMM</name>
<evidence type="ECO:0000313" key="1">
    <source>
        <dbReference type="EMBL" id="OUY08774.1"/>
    </source>
</evidence>
<accession>A0A1Z9Z2T4</accession>
<organism evidence="1 2">
    <name type="scientific">Acinetobacter populi</name>
    <dbReference type="NCBI Taxonomy" id="1582270"/>
    <lineage>
        <taxon>Bacteria</taxon>
        <taxon>Pseudomonadati</taxon>
        <taxon>Pseudomonadota</taxon>
        <taxon>Gammaproteobacteria</taxon>
        <taxon>Moraxellales</taxon>
        <taxon>Moraxellaceae</taxon>
        <taxon>Acinetobacter</taxon>
    </lineage>
</organism>
<evidence type="ECO:0000313" key="2">
    <source>
        <dbReference type="Proteomes" id="UP000196536"/>
    </source>
</evidence>
<dbReference type="EMBL" id="NEXX01000001">
    <property type="protein sequence ID" value="OUY08774.1"/>
    <property type="molecule type" value="Genomic_DNA"/>
</dbReference>
<protein>
    <submittedName>
        <fullName evidence="1">Uncharacterized protein</fullName>
    </submittedName>
</protein>
<dbReference type="OrthoDB" id="7064214at2"/>
<keyword evidence="2" id="KW-1185">Reference proteome</keyword>
<dbReference type="AlphaFoldDB" id="A0A1Z9Z2T4"/>
<proteinExistence type="predicted"/>